<sequence length="190" mass="19672">GSISYVGVYTVPKDVLLSLVTRFNQVKVIRALGGHVGVAGGSVWPPPELGFFISLCFPRVSLAWEWLNGRRLAPASSCCNIECHWEEMLKAPKLPSLEQLLAKAVTSADELALGSSAHCSSPRHNGPGYSAYDLSPLTRSCANAGSATAFPTVNSDAKAAPNNAGAEGAAAGAVGGWTAPSAAYAARSMQ</sequence>
<evidence type="ECO:0000313" key="2">
    <source>
        <dbReference type="Proteomes" id="UP000815325"/>
    </source>
</evidence>
<dbReference type="EMBL" id="MU070616">
    <property type="protein sequence ID" value="KAF5827027.1"/>
    <property type="molecule type" value="Genomic_DNA"/>
</dbReference>
<proteinExistence type="predicted"/>
<comment type="caution">
    <text evidence="1">The sequence shown here is derived from an EMBL/GenBank/DDBJ whole genome shotgun (WGS) entry which is preliminary data.</text>
</comment>
<organism evidence="1 2">
    <name type="scientific">Dunaliella salina</name>
    <name type="common">Green alga</name>
    <name type="synonym">Protococcus salinus</name>
    <dbReference type="NCBI Taxonomy" id="3046"/>
    <lineage>
        <taxon>Eukaryota</taxon>
        <taxon>Viridiplantae</taxon>
        <taxon>Chlorophyta</taxon>
        <taxon>core chlorophytes</taxon>
        <taxon>Chlorophyceae</taxon>
        <taxon>CS clade</taxon>
        <taxon>Chlamydomonadales</taxon>
        <taxon>Dunaliellaceae</taxon>
        <taxon>Dunaliella</taxon>
    </lineage>
</organism>
<keyword evidence="2" id="KW-1185">Reference proteome</keyword>
<name>A0ABQ7FXD8_DUNSA</name>
<accession>A0ABQ7FXD8</accession>
<feature type="non-terminal residue" evidence="1">
    <location>
        <position position="190"/>
    </location>
</feature>
<gene>
    <name evidence="1" type="ORF">DUNSADRAFT_1480</name>
</gene>
<protein>
    <submittedName>
        <fullName evidence="1">Uncharacterized protein</fullName>
    </submittedName>
</protein>
<feature type="non-terminal residue" evidence="1">
    <location>
        <position position="1"/>
    </location>
</feature>
<reference evidence="1" key="1">
    <citation type="submission" date="2017-08" db="EMBL/GenBank/DDBJ databases">
        <authorList>
            <person name="Polle J.E."/>
            <person name="Barry K."/>
            <person name="Cushman J."/>
            <person name="Schmutz J."/>
            <person name="Tran D."/>
            <person name="Hathwaick L.T."/>
            <person name="Yim W.C."/>
            <person name="Jenkins J."/>
            <person name="Mckie-Krisberg Z.M."/>
            <person name="Prochnik S."/>
            <person name="Lindquist E."/>
            <person name="Dockter R.B."/>
            <person name="Adam C."/>
            <person name="Molina H."/>
            <person name="Bunkerborg J."/>
            <person name="Jin E."/>
            <person name="Buchheim M."/>
            <person name="Magnuson J."/>
        </authorList>
    </citation>
    <scope>NUCLEOTIDE SEQUENCE</scope>
    <source>
        <strain evidence="1">CCAP 19/18</strain>
    </source>
</reference>
<evidence type="ECO:0000313" key="1">
    <source>
        <dbReference type="EMBL" id="KAF5827027.1"/>
    </source>
</evidence>
<dbReference type="Proteomes" id="UP000815325">
    <property type="component" value="Unassembled WGS sequence"/>
</dbReference>